<accession>A0AAE0TSL5</accession>
<comment type="caution">
    <text evidence="4">The sequence shown here is derived from an EMBL/GenBank/DDBJ whole genome shotgun (WGS) entry which is preliminary data.</text>
</comment>
<dbReference type="InterPro" id="IPR012462">
    <property type="entry name" value="UFSP1/2_DUB_cat"/>
</dbReference>
<keyword evidence="1" id="KW-0378">Hydrolase</keyword>
<name>A0AAE0TSL5_9PEZI</name>
<dbReference type="Pfam" id="PF07910">
    <property type="entry name" value="Peptidase_C78"/>
    <property type="match status" value="1"/>
</dbReference>
<protein>
    <recommendedName>
        <fullName evidence="3">UFSP1/2/DUB catalytic domain-containing protein</fullName>
    </recommendedName>
</protein>
<dbReference type="GO" id="GO:0016787">
    <property type="term" value="F:hydrolase activity"/>
    <property type="evidence" value="ECO:0007669"/>
    <property type="project" value="UniProtKB-KW"/>
</dbReference>
<dbReference type="Proteomes" id="UP001274830">
    <property type="component" value="Unassembled WGS sequence"/>
</dbReference>
<proteinExistence type="predicted"/>
<reference evidence="4" key="1">
    <citation type="submission" date="2023-07" db="EMBL/GenBank/DDBJ databases">
        <title>Black Yeasts Isolated from many extreme environments.</title>
        <authorList>
            <person name="Coleine C."/>
            <person name="Stajich J.E."/>
            <person name="Selbmann L."/>
        </authorList>
    </citation>
    <scope>NUCLEOTIDE SEQUENCE</scope>
    <source>
        <strain evidence="4">CCFEE 5485</strain>
    </source>
</reference>
<feature type="region of interest" description="Disordered" evidence="2">
    <location>
        <begin position="1"/>
        <end position="20"/>
    </location>
</feature>
<evidence type="ECO:0000313" key="4">
    <source>
        <dbReference type="EMBL" id="KAK3672373.1"/>
    </source>
</evidence>
<sequence length="294" mass="33205">MDDHEIKRLGQKRDLGPHAFEDHMPEHIHTLLAAEDHSNDLPNVIPKLAQLLHHDKKVAVAYLCYQGVVQIHKLPDEGPHFCGYRNLQMICLSLATNTSVSIKAEVQQDLGRKLTVLGLQDRIEAAWDRGFNPHGRIQTGGIRGARKHIGSSEAEALLLSMGVECTGSAFTGSTAWSDLLNFVEKYFNPSPTDFSSGQQANVHITDRPPLFLQRPQHSITIVGIERLASGKRRLFVFDPAWKPPATMRKAQLDDADLKGWRRKYVFGMYRKGERYLRKWNEFEVVSVQCTNDTA</sequence>
<evidence type="ECO:0000259" key="3">
    <source>
        <dbReference type="Pfam" id="PF07910"/>
    </source>
</evidence>
<evidence type="ECO:0000256" key="2">
    <source>
        <dbReference type="SAM" id="MobiDB-lite"/>
    </source>
</evidence>
<feature type="domain" description="UFSP1/2/DUB catalytic" evidence="3">
    <location>
        <begin position="70"/>
        <end position="285"/>
    </location>
</feature>
<evidence type="ECO:0000256" key="1">
    <source>
        <dbReference type="ARBA" id="ARBA00022801"/>
    </source>
</evidence>
<dbReference type="EMBL" id="JAUTXT010000033">
    <property type="protein sequence ID" value="KAK3672373.1"/>
    <property type="molecule type" value="Genomic_DNA"/>
</dbReference>
<gene>
    <name evidence="4" type="ORF">LTR78_007680</name>
</gene>
<organism evidence="4 5">
    <name type="scientific">Recurvomyces mirabilis</name>
    <dbReference type="NCBI Taxonomy" id="574656"/>
    <lineage>
        <taxon>Eukaryota</taxon>
        <taxon>Fungi</taxon>
        <taxon>Dikarya</taxon>
        <taxon>Ascomycota</taxon>
        <taxon>Pezizomycotina</taxon>
        <taxon>Dothideomycetes</taxon>
        <taxon>Dothideomycetidae</taxon>
        <taxon>Mycosphaerellales</taxon>
        <taxon>Teratosphaeriaceae</taxon>
        <taxon>Recurvomyces</taxon>
    </lineage>
</organism>
<dbReference type="Gene3D" id="3.90.70.130">
    <property type="match status" value="1"/>
</dbReference>
<keyword evidence="5" id="KW-1185">Reference proteome</keyword>
<evidence type="ECO:0000313" key="5">
    <source>
        <dbReference type="Proteomes" id="UP001274830"/>
    </source>
</evidence>
<dbReference type="AlphaFoldDB" id="A0AAE0TSL5"/>